<accession>A0A0K9PWZ6</accession>
<keyword evidence="3 6" id="KW-0808">Transferase</keyword>
<dbReference type="InterPro" id="IPR010675">
    <property type="entry name" value="Bin3_C"/>
</dbReference>
<dbReference type="GO" id="GO:0017069">
    <property type="term" value="F:snRNA binding"/>
    <property type="evidence" value="ECO:0000318"/>
    <property type="project" value="GO_Central"/>
</dbReference>
<dbReference type="STRING" id="29655.A0A0K9PWZ6"/>
<comment type="similarity">
    <text evidence="1 6">Belongs to the methyltransferase superfamily.</text>
</comment>
<protein>
    <recommendedName>
        <fullName evidence="6">RNA methyltransferase</fullName>
        <ecNumber evidence="6">2.1.1.-</ecNumber>
    </recommendedName>
</protein>
<dbReference type="GO" id="GO:0032259">
    <property type="term" value="P:methylation"/>
    <property type="evidence" value="ECO:0007669"/>
    <property type="project" value="UniProtKB-KW"/>
</dbReference>
<dbReference type="GO" id="GO:0008171">
    <property type="term" value="F:O-methyltransferase activity"/>
    <property type="evidence" value="ECO:0000318"/>
    <property type="project" value="GO_Central"/>
</dbReference>
<dbReference type="EMBL" id="LFYR01000574">
    <property type="protein sequence ID" value="KMZ73526.1"/>
    <property type="molecule type" value="Genomic_DNA"/>
</dbReference>
<evidence type="ECO:0000313" key="9">
    <source>
        <dbReference type="EMBL" id="KMZ73526.1"/>
    </source>
</evidence>
<dbReference type="AlphaFoldDB" id="A0A0K9PWZ6"/>
<feature type="compositionally biased region" description="Basic and acidic residues" evidence="7">
    <location>
        <begin position="1"/>
        <end position="18"/>
    </location>
</feature>
<evidence type="ECO:0000256" key="4">
    <source>
        <dbReference type="ARBA" id="ARBA00022691"/>
    </source>
</evidence>
<evidence type="ECO:0000256" key="2">
    <source>
        <dbReference type="ARBA" id="ARBA00022603"/>
    </source>
</evidence>
<dbReference type="CDD" id="cd02440">
    <property type="entry name" value="AdoMet_MTases"/>
    <property type="match status" value="1"/>
</dbReference>
<comment type="caution">
    <text evidence="9">The sequence shown here is derived from an EMBL/GenBank/DDBJ whole genome shotgun (WGS) entry which is preliminary data.</text>
</comment>
<evidence type="ECO:0000313" key="10">
    <source>
        <dbReference type="Proteomes" id="UP000036987"/>
    </source>
</evidence>
<dbReference type="OMA" id="KWIHLFH"/>
<evidence type="ECO:0000256" key="3">
    <source>
        <dbReference type="ARBA" id="ARBA00022679"/>
    </source>
</evidence>
<feature type="domain" description="Bin3-type SAM" evidence="8">
    <location>
        <begin position="47"/>
        <end position="281"/>
    </location>
</feature>
<dbReference type="GO" id="GO:0008173">
    <property type="term" value="F:RNA methyltransferase activity"/>
    <property type="evidence" value="ECO:0000318"/>
    <property type="project" value="GO_Central"/>
</dbReference>
<sequence length="281" mass="32976">MVQKEEKRKQNDSEDTGQKSKKTKEAFIYGNYRYYYGYRLDKNSKQDPRLLAFKKEWFEGKNCLDIGCNQGLITIQIASTFSCRNILGIDIDGGLIQCAKQNLWKISQKKIVNRSDVFNVEHGSQKNFSLLSKEEKFESSESVYYSNGYDLRKRVLFRRENFVEDLGCDVEKYDTVLCLSVSKWIHLNWGDDGLITFFVKVWQILRPGGIFLFEPQPWESYQKNNRVSEIARANFRNILFTPDVFQEMLLDKIGFRYVENVTEKLPDTVAGFERPIFSFTK</sequence>
<dbReference type="OrthoDB" id="10017101at2759"/>
<dbReference type="PANTHER" id="PTHR12315:SF0">
    <property type="entry name" value="7SK SNRNA METHYLPHOSPHATE CAPPING ENZYME"/>
    <property type="match status" value="1"/>
</dbReference>
<dbReference type="Gene3D" id="3.40.50.150">
    <property type="entry name" value="Vaccinia Virus protein VP39"/>
    <property type="match status" value="1"/>
</dbReference>
<gene>
    <name evidence="9" type="ORF">ZOSMA_147G00380</name>
</gene>
<evidence type="ECO:0000256" key="5">
    <source>
        <dbReference type="PROSITE-ProRule" id="PRU00848"/>
    </source>
</evidence>
<dbReference type="SUPFAM" id="SSF53335">
    <property type="entry name" value="S-adenosyl-L-methionine-dependent methyltransferases"/>
    <property type="match status" value="1"/>
</dbReference>
<keyword evidence="4 5" id="KW-0949">S-adenosyl-L-methionine</keyword>
<dbReference type="InterPro" id="IPR039772">
    <property type="entry name" value="Bin3-like"/>
</dbReference>
<dbReference type="InterPro" id="IPR024160">
    <property type="entry name" value="BIN3_SAM-bd_dom"/>
</dbReference>
<evidence type="ECO:0000259" key="8">
    <source>
        <dbReference type="PROSITE" id="PS51515"/>
    </source>
</evidence>
<feature type="region of interest" description="Disordered" evidence="7">
    <location>
        <begin position="1"/>
        <end position="20"/>
    </location>
</feature>
<evidence type="ECO:0000256" key="6">
    <source>
        <dbReference type="RuleBase" id="RU367087"/>
    </source>
</evidence>
<dbReference type="EC" id="2.1.1.-" evidence="6"/>
<dbReference type="PROSITE" id="PS51515">
    <property type="entry name" value="BIN3_SAM"/>
    <property type="match status" value="1"/>
</dbReference>
<dbReference type="InterPro" id="IPR029063">
    <property type="entry name" value="SAM-dependent_MTases_sf"/>
</dbReference>
<reference evidence="10" key="1">
    <citation type="journal article" date="2016" name="Nature">
        <title>The genome of the seagrass Zostera marina reveals angiosperm adaptation to the sea.</title>
        <authorList>
            <person name="Olsen J.L."/>
            <person name="Rouze P."/>
            <person name="Verhelst B."/>
            <person name="Lin Y.-C."/>
            <person name="Bayer T."/>
            <person name="Collen J."/>
            <person name="Dattolo E."/>
            <person name="De Paoli E."/>
            <person name="Dittami S."/>
            <person name="Maumus F."/>
            <person name="Michel G."/>
            <person name="Kersting A."/>
            <person name="Lauritano C."/>
            <person name="Lohaus R."/>
            <person name="Toepel M."/>
            <person name="Tonon T."/>
            <person name="Vanneste K."/>
            <person name="Amirebrahimi M."/>
            <person name="Brakel J."/>
            <person name="Bostroem C."/>
            <person name="Chovatia M."/>
            <person name="Grimwood J."/>
            <person name="Jenkins J.W."/>
            <person name="Jueterbock A."/>
            <person name="Mraz A."/>
            <person name="Stam W.T."/>
            <person name="Tice H."/>
            <person name="Bornberg-Bauer E."/>
            <person name="Green P.J."/>
            <person name="Pearson G.A."/>
            <person name="Procaccini G."/>
            <person name="Duarte C.M."/>
            <person name="Schmutz J."/>
            <person name="Reusch T.B.H."/>
            <person name="Van de Peer Y."/>
        </authorList>
    </citation>
    <scope>NUCLEOTIDE SEQUENCE [LARGE SCALE GENOMIC DNA]</scope>
    <source>
        <strain evidence="10">cv. Finnish</strain>
    </source>
</reference>
<keyword evidence="2 6" id="KW-0489">Methyltransferase</keyword>
<dbReference type="Proteomes" id="UP000036987">
    <property type="component" value="Unassembled WGS sequence"/>
</dbReference>
<evidence type="ECO:0000256" key="1">
    <source>
        <dbReference type="ARBA" id="ARBA00008361"/>
    </source>
</evidence>
<dbReference type="GO" id="GO:0040031">
    <property type="term" value="P:snRNA modification"/>
    <property type="evidence" value="ECO:0000318"/>
    <property type="project" value="GO_Central"/>
</dbReference>
<keyword evidence="10" id="KW-1185">Reference proteome</keyword>
<organism evidence="9 10">
    <name type="scientific">Zostera marina</name>
    <name type="common">Eelgrass</name>
    <dbReference type="NCBI Taxonomy" id="29655"/>
    <lineage>
        <taxon>Eukaryota</taxon>
        <taxon>Viridiplantae</taxon>
        <taxon>Streptophyta</taxon>
        <taxon>Embryophyta</taxon>
        <taxon>Tracheophyta</taxon>
        <taxon>Spermatophyta</taxon>
        <taxon>Magnoliopsida</taxon>
        <taxon>Liliopsida</taxon>
        <taxon>Zosteraceae</taxon>
        <taxon>Zostera</taxon>
    </lineage>
</organism>
<evidence type="ECO:0000256" key="7">
    <source>
        <dbReference type="SAM" id="MobiDB-lite"/>
    </source>
</evidence>
<dbReference type="PANTHER" id="PTHR12315">
    <property type="entry name" value="BICOID-INTERACTING PROTEIN RELATED"/>
    <property type="match status" value="1"/>
</dbReference>
<proteinExistence type="inferred from homology"/>
<dbReference type="Pfam" id="PF06859">
    <property type="entry name" value="Bin3"/>
    <property type="match status" value="1"/>
</dbReference>
<name>A0A0K9PWZ6_ZOSMR</name>